<evidence type="ECO:0000313" key="2">
    <source>
        <dbReference type="EMBL" id="KAF9957186.1"/>
    </source>
</evidence>
<dbReference type="SUPFAM" id="SSF52047">
    <property type="entry name" value="RNI-like"/>
    <property type="match status" value="1"/>
</dbReference>
<accession>A0A9P6J0T6</accession>
<evidence type="ECO:0000313" key="3">
    <source>
        <dbReference type="Proteomes" id="UP000749646"/>
    </source>
</evidence>
<organism evidence="2 3">
    <name type="scientific">Modicella reniformis</name>
    <dbReference type="NCBI Taxonomy" id="1440133"/>
    <lineage>
        <taxon>Eukaryota</taxon>
        <taxon>Fungi</taxon>
        <taxon>Fungi incertae sedis</taxon>
        <taxon>Mucoromycota</taxon>
        <taxon>Mortierellomycotina</taxon>
        <taxon>Mortierellomycetes</taxon>
        <taxon>Mortierellales</taxon>
        <taxon>Mortierellaceae</taxon>
        <taxon>Modicella</taxon>
    </lineage>
</organism>
<reference evidence="2" key="1">
    <citation type="journal article" date="2020" name="Fungal Divers.">
        <title>Resolving the Mortierellaceae phylogeny through synthesis of multi-gene phylogenetics and phylogenomics.</title>
        <authorList>
            <person name="Vandepol N."/>
            <person name="Liber J."/>
            <person name="Desiro A."/>
            <person name="Na H."/>
            <person name="Kennedy M."/>
            <person name="Barry K."/>
            <person name="Grigoriev I.V."/>
            <person name="Miller A.N."/>
            <person name="O'Donnell K."/>
            <person name="Stajich J.E."/>
            <person name="Bonito G."/>
        </authorList>
    </citation>
    <scope>NUCLEOTIDE SEQUENCE</scope>
    <source>
        <strain evidence="2">MES-2147</strain>
    </source>
</reference>
<evidence type="ECO:0000256" key="1">
    <source>
        <dbReference type="SAM" id="MobiDB-lite"/>
    </source>
</evidence>
<dbReference type="Proteomes" id="UP000749646">
    <property type="component" value="Unassembled WGS sequence"/>
</dbReference>
<dbReference type="InterPro" id="IPR032675">
    <property type="entry name" value="LRR_dom_sf"/>
</dbReference>
<feature type="compositionally biased region" description="Polar residues" evidence="1">
    <location>
        <begin position="108"/>
        <end position="120"/>
    </location>
</feature>
<keyword evidence="3" id="KW-1185">Reference proteome</keyword>
<comment type="caution">
    <text evidence="2">The sequence shown here is derived from an EMBL/GenBank/DDBJ whole genome shotgun (WGS) entry which is preliminary data.</text>
</comment>
<dbReference type="OrthoDB" id="2444617at2759"/>
<feature type="region of interest" description="Disordered" evidence="1">
    <location>
        <begin position="99"/>
        <end position="120"/>
    </location>
</feature>
<gene>
    <name evidence="2" type="ORF">BGZ65_002217</name>
</gene>
<sequence>MDEEPLFQAFRSRSTDCDIKIKPHKDSKSGEHIVLWSDIQQAFKNAMFIRNDGSLVSFLKDDNFEELIPQRIAYYPGVVLEVVVEDSKQDTDFTKITPMSRESRSDDNSFNTHSNGSNTTNMLNQNMSTLTLADINTNNQSFVVNSDGKSELHPALREYKQLYHSYFQVIMSGEELQAASIKQSIDKLVVDMEQNKTLQEQLIVMQQEMQLMEKQTFEQLAILQGRVHVLLTHTYDKCPIPKLFIILPKEEGALSGLYRLYFLCECGTHTMAEHNKTPPPIHLAKHEGYDLDKPTEFFERYRSYIMTMMYMVKFGITTDSLIVPPLSSLGILEGLDNTQEHVKYLRSNITPLVDNIIRSLQGYKNDAETTLELPTGNTDFGNLESLGEADLRQLESYLKVVKDQGSVLGNLYRIVTPEGNTKWVCFDHYCANYRESVIQQLRDIVKVNYGRFIEETGRIEIKIGSSILAKQFYNVMVKASWIQELDITLRWDATMDDFQLLAETVTKANVIRLTIDGTHFKNPILDVINRGRRFDPILQLASNTVVQSLQLKGFNDFYSRTSKSSWQLVHQFRVFSMKMQVDLDSKAMKLFKDTLKHCAALTALDLKIQHQYSVAEATSNVLSSLQKLESLKITSGRRSFTASVSQGKIQDIELKIERLDELDSDEFKFIRKQHLTRLAVMHTPDQDLLMDILRLCPRLSHLQIGCKSQRLLALTNRLISTRESILQEQGSCCLRTVEVMEEELRPFDTLVNFVMIKVYIQYIISFAEDSNSFDMRTWIRLGVLGYIHNAAREFIRQYGWSIVFLDQIRFEPFAEILEDIPSTRTSQLESFHFYAYNFPDDGLDRLNKIIKRSPNFKDLGLEFYFGEECDRLETALLLFSRYGTILSSLELGGMYDGTLERIAELFPSRDSFPNLVSLDLDFSRCGLSSHIPWILAMISSSPQTPTSSSSDLSLSRNILDKNSIQKDSETTVSWTKLRKLRLWKASLQTEEWKQVIEAVDFSVLEHLYLRVTKFSRKQLKLLIDRIPVNNISEAPLKVLKINYTPIADSILLRSMVADLRKKVPLIDIHLQEVATIGYSYESTGAEFQLDHVTPISQLVHVYPDPDDPESDT</sequence>
<dbReference type="EMBL" id="JAAAHW010006635">
    <property type="protein sequence ID" value="KAF9957186.1"/>
    <property type="molecule type" value="Genomic_DNA"/>
</dbReference>
<protein>
    <submittedName>
        <fullName evidence="2">Uncharacterized protein</fullName>
    </submittedName>
</protein>
<dbReference type="AlphaFoldDB" id="A0A9P6J0T6"/>
<name>A0A9P6J0T6_9FUNG</name>
<dbReference type="Gene3D" id="3.80.10.10">
    <property type="entry name" value="Ribonuclease Inhibitor"/>
    <property type="match status" value="1"/>
</dbReference>
<proteinExistence type="predicted"/>